<reference evidence="1 2" key="1">
    <citation type="journal article" date="2025" name="Int. J. Syst. Evol. Microbiol.">
        <title>Desulfovibrio falkowii sp. nov., Porphyromonas miyakawae sp. nov., Mediterraneibacter flintii sp. nov. and Owariibacterium komagatae gen. nov., sp. nov., isolated from human faeces.</title>
        <authorList>
            <person name="Hamaguchi T."/>
            <person name="Ohara M."/>
            <person name="Hisatomi A."/>
            <person name="Sekiguchi K."/>
            <person name="Takeda J.I."/>
            <person name="Ueyama J."/>
            <person name="Ito M."/>
            <person name="Nishiwaki H."/>
            <person name="Ogi T."/>
            <person name="Hirayama M."/>
            <person name="Ohkuma M."/>
            <person name="Sakamoto M."/>
            <person name="Ohno K."/>
        </authorList>
    </citation>
    <scope>NUCLEOTIDE SEQUENCE [LARGE SCALE GENOMIC DNA]</scope>
    <source>
        <strain evidence="1 2">13CB11C</strain>
    </source>
</reference>
<evidence type="ECO:0008006" key="3">
    <source>
        <dbReference type="Google" id="ProtNLM"/>
    </source>
</evidence>
<proteinExistence type="predicted"/>
<evidence type="ECO:0000313" key="2">
    <source>
        <dbReference type="Proteomes" id="UP001628220"/>
    </source>
</evidence>
<keyword evidence="2" id="KW-1185">Reference proteome</keyword>
<accession>A0ABQ0E2H5</accession>
<name>A0ABQ0E2H5_9PORP</name>
<dbReference type="EMBL" id="BAAFSF010000003">
    <property type="protein sequence ID" value="GAB1251911.1"/>
    <property type="molecule type" value="Genomic_DNA"/>
</dbReference>
<protein>
    <recommendedName>
        <fullName evidence="3">YD repeat-containing protein</fullName>
    </recommendedName>
</protein>
<dbReference type="Proteomes" id="UP001628220">
    <property type="component" value="Unassembled WGS sequence"/>
</dbReference>
<evidence type="ECO:0000313" key="1">
    <source>
        <dbReference type="EMBL" id="GAB1251911.1"/>
    </source>
</evidence>
<comment type="caution">
    <text evidence="1">The sequence shown here is derived from an EMBL/GenBank/DDBJ whole genome shotgun (WGS) entry which is preliminary data.</text>
</comment>
<gene>
    <name evidence="1" type="ORF">Tsumi_10170</name>
</gene>
<organism evidence="1 2">
    <name type="scientific">Porphyromonas miyakawae</name>
    <dbReference type="NCBI Taxonomy" id="3137470"/>
    <lineage>
        <taxon>Bacteria</taxon>
        <taxon>Pseudomonadati</taxon>
        <taxon>Bacteroidota</taxon>
        <taxon>Bacteroidia</taxon>
        <taxon>Bacteroidales</taxon>
        <taxon>Porphyromonadaceae</taxon>
        <taxon>Porphyromonas</taxon>
    </lineage>
</organism>
<sequence>MSSPSTSHGYFESVSTQLSLSVGSSFEGVAGNFSANASQGISAGVSAVDTGMKAGMALAEARNEHAIVSFRYDNMGLPVEERSNEHVIRRTYDKAGHILRNYNIPSSSRNIDNLHQKHVVGYKNNK</sequence>